<evidence type="ECO:0000313" key="7">
    <source>
        <dbReference type="EMBL" id="KAF7322364.1"/>
    </source>
</evidence>
<evidence type="ECO:0000256" key="2">
    <source>
        <dbReference type="ARBA" id="ARBA00022801"/>
    </source>
</evidence>
<dbReference type="InterPro" id="IPR038718">
    <property type="entry name" value="SNF2-like_sf"/>
</dbReference>
<dbReference type="AlphaFoldDB" id="A0A8H6WKU4"/>
<reference evidence="7" key="1">
    <citation type="submission" date="2020-05" db="EMBL/GenBank/DDBJ databases">
        <title>Mycena genomes resolve the evolution of fungal bioluminescence.</title>
        <authorList>
            <person name="Tsai I.J."/>
        </authorList>
    </citation>
    <scope>NUCLEOTIDE SEQUENCE</scope>
    <source>
        <strain evidence="7">110903Hualien_Pintung</strain>
    </source>
</reference>
<accession>A0A8H6WKU4</accession>
<dbReference type="Proteomes" id="UP000613580">
    <property type="component" value="Unassembled WGS sequence"/>
</dbReference>
<sequence length="808" mass="89777">MEEIRRRLAQDTSLYAPGTIQSRDASPPISILSSSSGSSSVASVPPKKAANNNRRPIVISDSEDEVDELEDSPVKPVLKPTNTNTNMAKPAAFTKPAMKMPVPEPYIHPFQRPQPPVPQYEANDDDNGDGEDVAIPEFAPDPYGSDMLTSKDAEQALRDLMSGSYNDDETQIDEEDAVVPAFKANVRLMPHQIQSRAWMREREDPSAKRFGGILADDMGLGKTIQTLTRIVDGRPKKRDKEDGWDAPTLIVCPLALVGQWAEEIKKVVEAKYEVVKHQGPSRTKDASKLKRAHVVITTYDTVRSEHASFAPSVKEDIKGKAKAAKAAAAEESDDDSEEDNFGRSLATKSKAKKPKAKMCALFEVRWFRIVLDEAHNIKNRSTKNAAACCALEGKFRWCLTGTPMQNSVDELFSLLKFLRIKPLNEWERFNEQIAKPVKTGSGAGRAMKRLHVVLQKVMLRRIKTQMINGKALVELPPRTIEVVSCRFNQSEQTFYDALEGKMASVIKTIVRENAGGSAYIGVLLLLLRLRQACNHPCLVNKDYKTDIDAVEPKNKSQSPSAGGVDVDGDDLAAAFGGLNVNARKCQVCMQEITSKTAVPNEPYCIDCAPIAIQARLAEEDDDGSSAKIRMMLKLLRDINERGEGEEKTIVFSQFTSMLDLIEPFLRREGIRYVRYDGSMKPPEREAALERIKNHANTKVILISFKAGSTGLNLTCCNNVILVDLWWNPALEDQAFDRAHRVGQTREVHIYKLKIDATVEDRILALQDKKRLLAQAALSGDKIKNMRLGLNDLLALFKPGKPGEDDEED</sequence>
<name>A0A8H6WKU4_MYCCL</name>
<evidence type="ECO:0000256" key="4">
    <source>
        <dbReference type="SAM" id="MobiDB-lite"/>
    </source>
</evidence>
<dbReference type="Pfam" id="PF00271">
    <property type="entry name" value="Helicase_C"/>
    <property type="match status" value="1"/>
</dbReference>
<organism evidence="7 8">
    <name type="scientific">Mycena chlorophos</name>
    <name type="common">Agaric fungus</name>
    <name type="synonym">Agaricus chlorophos</name>
    <dbReference type="NCBI Taxonomy" id="658473"/>
    <lineage>
        <taxon>Eukaryota</taxon>
        <taxon>Fungi</taxon>
        <taxon>Dikarya</taxon>
        <taxon>Basidiomycota</taxon>
        <taxon>Agaricomycotina</taxon>
        <taxon>Agaricomycetes</taxon>
        <taxon>Agaricomycetidae</taxon>
        <taxon>Agaricales</taxon>
        <taxon>Marasmiineae</taxon>
        <taxon>Mycenaceae</taxon>
        <taxon>Mycena</taxon>
    </lineage>
</organism>
<dbReference type="PROSITE" id="PS51192">
    <property type="entry name" value="HELICASE_ATP_BIND_1"/>
    <property type="match status" value="1"/>
</dbReference>
<dbReference type="InterPro" id="IPR014001">
    <property type="entry name" value="Helicase_ATP-bd"/>
</dbReference>
<feature type="region of interest" description="Disordered" evidence="4">
    <location>
        <begin position="327"/>
        <end position="347"/>
    </location>
</feature>
<gene>
    <name evidence="7" type="ORF">HMN09_00014300</name>
</gene>
<dbReference type="Gene3D" id="3.40.50.10810">
    <property type="entry name" value="Tandem AAA-ATPase domain"/>
    <property type="match status" value="2"/>
</dbReference>
<dbReference type="GO" id="GO:0006281">
    <property type="term" value="P:DNA repair"/>
    <property type="evidence" value="ECO:0007669"/>
    <property type="project" value="TreeGrafter"/>
</dbReference>
<evidence type="ECO:0000259" key="6">
    <source>
        <dbReference type="PROSITE" id="PS51194"/>
    </source>
</evidence>
<dbReference type="InterPro" id="IPR050628">
    <property type="entry name" value="SNF2_RAD54_helicase_TF"/>
</dbReference>
<dbReference type="InterPro" id="IPR027417">
    <property type="entry name" value="P-loop_NTPase"/>
</dbReference>
<keyword evidence="3" id="KW-0067">ATP-binding</keyword>
<dbReference type="PANTHER" id="PTHR45626:SF14">
    <property type="entry name" value="ATP-DEPENDENT DNA HELICASE (EUROFUNG)"/>
    <property type="match status" value="1"/>
</dbReference>
<protein>
    <recommendedName>
        <fullName evidence="9">SNF2 family DNA-dependent ATPase</fullName>
    </recommendedName>
</protein>
<dbReference type="SUPFAM" id="SSF52540">
    <property type="entry name" value="P-loop containing nucleoside triphosphate hydrolases"/>
    <property type="match status" value="2"/>
</dbReference>
<dbReference type="PROSITE" id="PS51194">
    <property type="entry name" value="HELICASE_CTER"/>
    <property type="match status" value="1"/>
</dbReference>
<feature type="compositionally biased region" description="Acidic residues" evidence="4">
    <location>
        <begin position="330"/>
        <end position="339"/>
    </location>
</feature>
<keyword evidence="1" id="KW-0547">Nucleotide-binding</keyword>
<dbReference type="OrthoDB" id="423559at2759"/>
<dbReference type="CDD" id="cd18008">
    <property type="entry name" value="DEXDc_SHPRH-like"/>
    <property type="match status" value="1"/>
</dbReference>
<dbReference type="InterPro" id="IPR000330">
    <property type="entry name" value="SNF2_N"/>
</dbReference>
<keyword evidence="2" id="KW-0378">Hydrolase</keyword>
<feature type="compositionally biased region" description="Pro residues" evidence="4">
    <location>
        <begin position="102"/>
        <end position="118"/>
    </location>
</feature>
<dbReference type="CDD" id="cd18793">
    <property type="entry name" value="SF2_C_SNF"/>
    <property type="match status" value="1"/>
</dbReference>
<dbReference type="Gene3D" id="3.40.50.300">
    <property type="entry name" value="P-loop containing nucleotide triphosphate hydrolases"/>
    <property type="match status" value="1"/>
</dbReference>
<feature type="compositionally biased region" description="Acidic residues" evidence="4">
    <location>
        <begin position="122"/>
        <end position="134"/>
    </location>
</feature>
<dbReference type="GO" id="GO:0016787">
    <property type="term" value="F:hydrolase activity"/>
    <property type="evidence" value="ECO:0007669"/>
    <property type="project" value="UniProtKB-KW"/>
</dbReference>
<evidence type="ECO:0000313" key="8">
    <source>
        <dbReference type="Proteomes" id="UP000613580"/>
    </source>
</evidence>
<evidence type="ECO:0000256" key="3">
    <source>
        <dbReference type="ARBA" id="ARBA00022840"/>
    </source>
</evidence>
<dbReference type="SMART" id="SM00490">
    <property type="entry name" value="HELICc"/>
    <property type="match status" value="1"/>
</dbReference>
<dbReference type="Pfam" id="PF00176">
    <property type="entry name" value="SNF2-rel_dom"/>
    <property type="match status" value="1"/>
</dbReference>
<dbReference type="EMBL" id="JACAZE010000001">
    <property type="protein sequence ID" value="KAF7322364.1"/>
    <property type="molecule type" value="Genomic_DNA"/>
</dbReference>
<dbReference type="GO" id="GO:0005634">
    <property type="term" value="C:nucleus"/>
    <property type="evidence" value="ECO:0007669"/>
    <property type="project" value="TreeGrafter"/>
</dbReference>
<feature type="region of interest" description="Disordered" evidence="4">
    <location>
        <begin position="1"/>
        <end position="145"/>
    </location>
</feature>
<evidence type="ECO:0000256" key="1">
    <source>
        <dbReference type="ARBA" id="ARBA00022741"/>
    </source>
</evidence>
<comment type="caution">
    <text evidence="7">The sequence shown here is derived from an EMBL/GenBank/DDBJ whole genome shotgun (WGS) entry which is preliminary data.</text>
</comment>
<evidence type="ECO:0000259" key="5">
    <source>
        <dbReference type="PROSITE" id="PS51192"/>
    </source>
</evidence>
<keyword evidence="8" id="KW-1185">Reference proteome</keyword>
<dbReference type="GO" id="GO:0008094">
    <property type="term" value="F:ATP-dependent activity, acting on DNA"/>
    <property type="evidence" value="ECO:0007669"/>
    <property type="project" value="TreeGrafter"/>
</dbReference>
<dbReference type="PANTHER" id="PTHR45626">
    <property type="entry name" value="TRANSCRIPTION TERMINATION FACTOR 2-RELATED"/>
    <property type="match status" value="1"/>
</dbReference>
<dbReference type="SMART" id="SM00487">
    <property type="entry name" value="DEXDc"/>
    <property type="match status" value="1"/>
</dbReference>
<dbReference type="InterPro" id="IPR049730">
    <property type="entry name" value="SNF2/RAD54-like_C"/>
</dbReference>
<feature type="compositionally biased region" description="Low complexity" evidence="4">
    <location>
        <begin position="25"/>
        <end position="50"/>
    </location>
</feature>
<proteinExistence type="predicted"/>
<feature type="domain" description="Helicase ATP-binding" evidence="5">
    <location>
        <begin position="203"/>
        <end position="421"/>
    </location>
</feature>
<dbReference type="InterPro" id="IPR001650">
    <property type="entry name" value="Helicase_C-like"/>
</dbReference>
<dbReference type="GO" id="GO:0005524">
    <property type="term" value="F:ATP binding"/>
    <property type="evidence" value="ECO:0007669"/>
    <property type="project" value="UniProtKB-KW"/>
</dbReference>
<evidence type="ECO:0008006" key="9">
    <source>
        <dbReference type="Google" id="ProtNLM"/>
    </source>
</evidence>
<feature type="domain" description="Helicase C-terminal" evidence="6">
    <location>
        <begin position="630"/>
        <end position="793"/>
    </location>
</feature>
<feature type="compositionally biased region" description="Acidic residues" evidence="4">
    <location>
        <begin position="61"/>
        <end position="71"/>
    </location>
</feature>